<dbReference type="GO" id="GO:0005634">
    <property type="term" value="C:nucleus"/>
    <property type="evidence" value="ECO:0007669"/>
    <property type="project" value="UniProtKB-SubCell"/>
</dbReference>
<dbReference type="EMBL" id="CDMY01000641">
    <property type="protein sequence ID" value="CEM27756.1"/>
    <property type="molecule type" value="Genomic_DNA"/>
</dbReference>
<feature type="region of interest" description="Disordered" evidence="3">
    <location>
        <begin position="276"/>
        <end position="378"/>
    </location>
</feature>
<feature type="region of interest" description="Disordered" evidence="3">
    <location>
        <begin position="231"/>
        <end position="252"/>
    </location>
</feature>
<comment type="subunit">
    <text evidence="2">Interacts with EME1.</text>
</comment>
<feature type="compositionally biased region" description="Basic residues" evidence="3">
    <location>
        <begin position="699"/>
        <end position="712"/>
    </location>
</feature>
<dbReference type="STRING" id="1169540.A0A0G4GE99"/>
<comment type="function">
    <text evidence="2">Interacts with EME1 to form a DNA structure-specific endonuclease with substrate preference for branched DNA structures with a 5'-end at the branch nick. Typical substrates include 3'-flap structures, D-loops, replication forks and nicked Holliday junctions. May be required in mitosis for the processing of stalled or collapsed replication fork intermediates. May be required in meiosis for the repair of meiosis-specific double strand breaks subsequent to single-end invasion (SEI).</text>
</comment>
<dbReference type="InterPro" id="IPR006166">
    <property type="entry name" value="ERCC4_domain"/>
</dbReference>
<dbReference type="OrthoDB" id="5963188at2759"/>
<dbReference type="GO" id="GO:0048476">
    <property type="term" value="C:Holliday junction resolvase complex"/>
    <property type="evidence" value="ECO:0007669"/>
    <property type="project" value="UniProtKB-UniRule"/>
</dbReference>
<feature type="compositionally biased region" description="Basic and acidic residues" evidence="3">
    <location>
        <begin position="689"/>
        <end position="698"/>
    </location>
</feature>
<dbReference type="InParanoid" id="A0A0G4GE99"/>
<dbReference type="InterPro" id="IPR033309">
    <property type="entry name" value="Mus81"/>
</dbReference>
<dbReference type="GO" id="GO:0000727">
    <property type="term" value="P:double-strand break repair via break-induced replication"/>
    <property type="evidence" value="ECO:0007669"/>
    <property type="project" value="UniProtKB-UniRule"/>
</dbReference>
<dbReference type="InterPro" id="IPR047416">
    <property type="entry name" value="XPF_nuclease_Mus81"/>
</dbReference>
<keyword evidence="1 2" id="KW-0378">Hydrolase</keyword>
<dbReference type="GO" id="GO:0006308">
    <property type="term" value="P:DNA catabolic process"/>
    <property type="evidence" value="ECO:0007669"/>
    <property type="project" value="UniProtKB-UniRule"/>
</dbReference>
<feature type="compositionally biased region" description="Basic residues" evidence="3">
    <location>
        <begin position="306"/>
        <end position="315"/>
    </location>
</feature>
<dbReference type="InterPro" id="IPR011335">
    <property type="entry name" value="Restrct_endonuc-II-like"/>
</dbReference>
<dbReference type="EC" id="3.1.22.-" evidence="2"/>
<evidence type="ECO:0000256" key="1">
    <source>
        <dbReference type="ARBA" id="ARBA00022801"/>
    </source>
</evidence>
<dbReference type="GO" id="GO:0048257">
    <property type="term" value="F:3'-flap endonuclease activity"/>
    <property type="evidence" value="ECO:0007669"/>
    <property type="project" value="TreeGrafter"/>
</dbReference>
<dbReference type="Gene3D" id="3.40.50.10130">
    <property type="match status" value="1"/>
</dbReference>
<dbReference type="SUPFAM" id="SSF52980">
    <property type="entry name" value="Restriction endonuclease-like"/>
    <property type="match status" value="1"/>
</dbReference>
<feature type="compositionally biased region" description="Low complexity" evidence="3">
    <location>
        <begin position="9"/>
        <end position="20"/>
    </location>
</feature>
<keyword evidence="2" id="KW-0233">DNA recombination</keyword>
<dbReference type="Pfam" id="PF02732">
    <property type="entry name" value="ERCC4"/>
    <property type="match status" value="1"/>
</dbReference>
<keyword evidence="2" id="KW-0255">Endonuclease</keyword>
<evidence type="ECO:0000256" key="3">
    <source>
        <dbReference type="SAM" id="MobiDB-lite"/>
    </source>
</evidence>
<comment type="cofactor">
    <cofactor evidence="2">
        <name>Mg(2+)</name>
        <dbReference type="ChEBI" id="CHEBI:18420"/>
    </cofactor>
</comment>
<feature type="compositionally biased region" description="Basic and acidic residues" evidence="3">
    <location>
        <begin position="22"/>
        <end position="31"/>
    </location>
</feature>
<dbReference type="GO" id="GO:0031573">
    <property type="term" value="P:mitotic intra-S DNA damage checkpoint signaling"/>
    <property type="evidence" value="ECO:0007669"/>
    <property type="project" value="TreeGrafter"/>
</dbReference>
<gene>
    <name evidence="5" type="ORF">Vbra_17560</name>
</gene>
<dbReference type="VEuPathDB" id="CryptoDB:Vbra_17560"/>
<feature type="region of interest" description="Disordered" evidence="3">
    <location>
        <begin position="1"/>
        <end position="34"/>
    </location>
</feature>
<keyword evidence="2" id="KW-0460">Magnesium</keyword>
<comment type="subcellular location">
    <subcellularLocation>
        <location evidence="2">Nucleus</location>
    </subcellularLocation>
</comment>
<dbReference type="PANTHER" id="PTHR13451">
    <property type="entry name" value="CLASS II CROSSOVER JUNCTION ENDONUCLEASE MUS81"/>
    <property type="match status" value="1"/>
</dbReference>
<dbReference type="AlphaFoldDB" id="A0A0G4GE99"/>
<keyword evidence="2" id="KW-0227">DNA damage</keyword>
<name>A0A0G4GE99_VITBC</name>
<dbReference type="SMART" id="SM00891">
    <property type="entry name" value="ERCC4"/>
    <property type="match status" value="1"/>
</dbReference>
<dbReference type="GO" id="GO:0046872">
    <property type="term" value="F:metal ion binding"/>
    <property type="evidence" value="ECO:0007669"/>
    <property type="project" value="UniProtKB-UniRule"/>
</dbReference>
<keyword evidence="2" id="KW-0539">Nucleus</keyword>
<sequence length="726" mass="78645">MDADCGMQATSAAATAAAGAQRRKDVPKGGHPENWQLINYHQTEGDKANREGRQNAAKGLGQVVKSLYSFPLPVVSGAYAKRWIGGVGAQRAEIFDTDPDELAAMVPNPYRDPTEADIEAHRKDVLKWAQKKAAELSQMYGRGPGGMGDEGEGGGADADSLAASFRPKEGTIVWSLLVCLYAHGHKHDGGRMTAEEMKTAAQELREALPSFEVKPTPANFRKLIDKRLVMSSPRLPSPAPPGSKPPKPVPAYSLTREGEAVAAPLVTNIDLPLLGLTQCDDPPRPGPAGAPFLSQSQRSDAPSPPRQKKNKKGKGKGGGVGVDLPPVPPFPGDVDDDLDMMMMGGEEDRPAAAAAAPASGSGAVAAADPLPPLPPPPPSLPVTRDIVPMRPSGSAAIDPRSPLDVVLLVDTRETTRHKFSLDELQRRGVKAETKVLALGDFVWVVRGARQDGSGYGEWVAGWAVERKTVGDLDSSIVDGRYHEQKYRLSRAPGIKQVIYLVEEQFQQTMWDIGQRRFHGDDDSARSTAITHTQLITGLNVILTHNSRRTCEVLAKLHMRVTAAVSRAIRSPLRHTSCVATWEFAEWEAVVKKHVGLTTTQTFGRHLGQVAGCGVKAVEVLVSKWPTPWALYHGLMATPNNKTITRHLKLFAIDMLRLNQKAAKGFRPPVIEKTFDNLRALYAPASLTLPERDIPEPAPKRQRAKAKAKKRKKSEAESSQNNDGEDD</sequence>
<keyword evidence="2" id="KW-0234">DNA repair</keyword>
<dbReference type="GO" id="GO:0003677">
    <property type="term" value="F:DNA binding"/>
    <property type="evidence" value="ECO:0007669"/>
    <property type="project" value="UniProtKB-UniRule"/>
</dbReference>
<feature type="compositionally biased region" description="Pro residues" evidence="3">
    <location>
        <begin position="235"/>
        <end position="249"/>
    </location>
</feature>
<reference evidence="5 6" key="1">
    <citation type="submission" date="2014-11" db="EMBL/GenBank/DDBJ databases">
        <authorList>
            <person name="Zhu J."/>
            <person name="Qi W."/>
            <person name="Song R."/>
        </authorList>
    </citation>
    <scope>NUCLEOTIDE SEQUENCE [LARGE SCALE GENOMIC DNA]</scope>
</reference>
<feature type="compositionally biased region" description="Pro residues" evidence="3">
    <location>
        <begin position="369"/>
        <end position="378"/>
    </location>
</feature>
<protein>
    <recommendedName>
        <fullName evidence="2">Crossover junction endonuclease MUS81</fullName>
        <ecNumber evidence="2">3.1.22.-</ecNumber>
    </recommendedName>
</protein>
<dbReference type="PANTHER" id="PTHR13451:SF0">
    <property type="entry name" value="CROSSOVER JUNCTION ENDONUCLEASE MUS81"/>
    <property type="match status" value="1"/>
</dbReference>
<feature type="compositionally biased region" description="Low complexity" evidence="3">
    <location>
        <begin position="351"/>
        <end position="367"/>
    </location>
</feature>
<evidence type="ECO:0000313" key="5">
    <source>
        <dbReference type="EMBL" id="CEM27756.1"/>
    </source>
</evidence>
<feature type="domain" description="ERCC4" evidence="4">
    <location>
        <begin position="406"/>
        <end position="505"/>
    </location>
</feature>
<evidence type="ECO:0000259" key="4">
    <source>
        <dbReference type="SMART" id="SM00891"/>
    </source>
</evidence>
<feature type="region of interest" description="Disordered" evidence="3">
    <location>
        <begin position="688"/>
        <end position="726"/>
    </location>
</feature>
<evidence type="ECO:0000256" key="2">
    <source>
        <dbReference type="RuleBase" id="RU369042"/>
    </source>
</evidence>
<keyword evidence="2" id="KW-0540">Nuclease</keyword>
<comment type="similarity">
    <text evidence="2">Belongs to the XPF family.</text>
</comment>
<keyword evidence="2" id="KW-0479">Metal-binding</keyword>
<dbReference type="GO" id="GO:0008821">
    <property type="term" value="F:crossover junction DNA endonuclease activity"/>
    <property type="evidence" value="ECO:0007669"/>
    <property type="project" value="UniProtKB-UniRule"/>
</dbReference>
<proteinExistence type="inferred from homology"/>
<keyword evidence="6" id="KW-1185">Reference proteome</keyword>
<organism evidence="5 6">
    <name type="scientific">Vitrella brassicaformis (strain CCMP3155)</name>
    <dbReference type="NCBI Taxonomy" id="1169540"/>
    <lineage>
        <taxon>Eukaryota</taxon>
        <taxon>Sar</taxon>
        <taxon>Alveolata</taxon>
        <taxon>Colpodellida</taxon>
        <taxon>Vitrellaceae</taxon>
        <taxon>Vitrella</taxon>
    </lineage>
</organism>
<dbReference type="CDD" id="cd20074">
    <property type="entry name" value="XPF_nuclease_Mus81"/>
    <property type="match status" value="1"/>
</dbReference>
<accession>A0A0G4GE99</accession>
<evidence type="ECO:0000313" key="6">
    <source>
        <dbReference type="Proteomes" id="UP000041254"/>
    </source>
</evidence>
<dbReference type="Proteomes" id="UP000041254">
    <property type="component" value="Unassembled WGS sequence"/>
</dbReference>
<dbReference type="GO" id="GO:0000712">
    <property type="term" value="P:resolution of meiotic recombination intermediates"/>
    <property type="evidence" value="ECO:0007669"/>
    <property type="project" value="TreeGrafter"/>
</dbReference>